<dbReference type="PANTHER" id="PTHR46434">
    <property type="entry name" value="GENETIC INTERACTOR OF PROHIBITINS 3, MITOCHONDRIAL"/>
    <property type="match status" value="1"/>
</dbReference>
<sequence>MLRRLPALPRRIATPTRHRATWIPHHRAGLLGRDQSPRWDEPSRPPYFTTVRKYQTPEIGTSEDSIRVDNTTSAQPPAFVAEWTRNLPTVCPGCGAHSQTVDPQSPGFYNAKRAQKAAEKEQARKEADDVFNAALQAGELSHSPHQHDPRPLQRGMSSRAANPQCDRCIDLHHQSRGQSIIHPSMQSIQAIIEESPHKHNHIYHVLDAADFPMSLIPNLQSALDLPRLRTKNRRSKSIRYMKGRVAEVSFIITRSDLLAPKKEQVDTLMPYLQEVLRDALGRTGRRVRLGNVRCVSAKRGWWTRTVKEEIWGKGGAGWMVGKVNVGKSALFEVVFPKGRTQLPDAKRDDLGAAEKEEVQSLPRTANSASELAEGKEGLESKKDAFQETELQLDGKNEEDLDDEPFDEDVDASLLPPAQPETQYPNMPLVSSLPGTTASPIRIPFGNGKGELIDLPGVERSNLDTHIKPEHHKDLVMKSRVVPDQHNIRPGQSLLLGGLIRVSHTGGADSPNILAYPFVPAALTPHVTGTHKAIAIQTGVHSASSHGREGEAYTGTVSSIATDASKTQIQSAGTFPLEWDVTKKRSGPLTDPAAGKQKTANLPFVVYSADILIESVGWVELVCQVRRRRKHPATEDALSSLDDRMDADQNQEEPRGFPEVEVFSPEGKYVAVRRPMNAWMLGGQKKVAVRERQARGRQSISLLKRKEGGSRQKKEKGLEPR</sequence>
<dbReference type="GO" id="GO:0005739">
    <property type="term" value="C:mitochondrion"/>
    <property type="evidence" value="ECO:0007669"/>
    <property type="project" value="TreeGrafter"/>
</dbReference>
<evidence type="ECO:0000256" key="1">
    <source>
        <dbReference type="SAM" id="MobiDB-lite"/>
    </source>
</evidence>
<dbReference type="AlphaFoldDB" id="A0A3M7DHY5"/>
<evidence type="ECO:0000313" key="2">
    <source>
        <dbReference type="EMBL" id="RMY63951.1"/>
    </source>
</evidence>
<dbReference type="InterPro" id="IPR027417">
    <property type="entry name" value="P-loop_NTPase"/>
</dbReference>
<dbReference type="Gene3D" id="3.40.50.300">
    <property type="entry name" value="P-loop containing nucleotide triphosphate hydrolases"/>
    <property type="match status" value="1"/>
</dbReference>
<feature type="compositionally biased region" description="Basic and acidic residues" evidence="1">
    <location>
        <begin position="640"/>
        <end position="656"/>
    </location>
</feature>
<protein>
    <recommendedName>
        <fullName evidence="4">Genetic interactor of prohibitins 3, mitochondrial</fullName>
    </recommendedName>
</protein>
<feature type="region of interest" description="Disordered" evidence="1">
    <location>
        <begin position="628"/>
        <end position="656"/>
    </location>
</feature>
<organism evidence="2 3">
    <name type="scientific">Hortaea werneckii</name>
    <name type="common">Black yeast</name>
    <name type="synonym">Cladosporium werneckii</name>
    <dbReference type="NCBI Taxonomy" id="91943"/>
    <lineage>
        <taxon>Eukaryota</taxon>
        <taxon>Fungi</taxon>
        <taxon>Dikarya</taxon>
        <taxon>Ascomycota</taxon>
        <taxon>Pezizomycotina</taxon>
        <taxon>Dothideomycetes</taxon>
        <taxon>Dothideomycetidae</taxon>
        <taxon>Mycosphaerellales</taxon>
        <taxon>Teratosphaeriaceae</taxon>
        <taxon>Hortaea</taxon>
    </lineage>
</organism>
<evidence type="ECO:0000313" key="3">
    <source>
        <dbReference type="Proteomes" id="UP000269539"/>
    </source>
</evidence>
<dbReference type="Proteomes" id="UP000269539">
    <property type="component" value="Unassembled WGS sequence"/>
</dbReference>
<accession>A0A3M7DHY5</accession>
<proteinExistence type="predicted"/>
<gene>
    <name evidence="2" type="ORF">D0864_12495</name>
</gene>
<feature type="region of interest" description="Disordered" evidence="1">
    <location>
        <begin position="682"/>
        <end position="720"/>
    </location>
</feature>
<feature type="region of interest" description="Disordered" evidence="1">
    <location>
        <begin position="354"/>
        <end position="405"/>
    </location>
</feature>
<dbReference type="EMBL" id="QWIO01001987">
    <property type="protein sequence ID" value="RMY63951.1"/>
    <property type="molecule type" value="Genomic_DNA"/>
</dbReference>
<dbReference type="InterPro" id="IPR050896">
    <property type="entry name" value="Mito_lipid_metab_GTPase"/>
</dbReference>
<name>A0A3M7DHY5_HORWE</name>
<dbReference type="VEuPathDB" id="FungiDB:BTJ68_06397"/>
<evidence type="ECO:0008006" key="4">
    <source>
        <dbReference type="Google" id="ProtNLM"/>
    </source>
</evidence>
<feature type="compositionally biased region" description="Basic and acidic residues" evidence="1">
    <location>
        <begin position="703"/>
        <end position="720"/>
    </location>
</feature>
<reference evidence="2 3" key="1">
    <citation type="journal article" date="2018" name="BMC Genomics">
        <title>Genomic evidence for intraspecific hybridization in a clonal and extremely halotolerant yeast.</title>
        <authorList>
            <person name="Gostincar C."/>
            <person name="Stajich J.E."/>
            <person name="Zupancic J."/>
            <person name="Zalar P."/>
            <person name="Gunde-Cimerman N."/>
        </authorList>
    </citation>
    <scope>NUCLEOTIDE SEQUENCE [LARGE SCALE GENOMIC DNA]</scope>
    <source>
        <strain evidence="2 3">EXF-10513</strain>
    </source>
</reference>
<dbReference type="SUPFAM" id="SSF52540">
    <property type="entry name" value="P-loop containing nucleoside triphosphate hydrolases"/>
    <property type="match status" value="1"/>
</dbReference>
<dbReference type="PANTHER" id="PTHR46434:SF1">
    <property type="entry name" value="GENETIC INTERACTOR OF PROHIBITINS 3, MITOCHONDRIAL"/>
    <property type="match status" value="1"/>
</dbReference>
<comment type="caution">
    <text evidence="2">The sequence shown here is derived from an EMBL/GenBank/DDBJ whole genome shotgun (WGS) entry which is preliminary data.</text>
</comment>
<feature type="compositionally biased region" description="Basic and acidic residues" evidence="1">
    <location>
        <begin position="372"/>
        <end position="385"/>
    </location>
</feature>